<evidence type="ECO:0000313" key="3">
    <source>
        <dbReference type="Proteomes" id="UP000008631"/>
    </source>
</evidence>
<sequence length="115" mass="12104">MRGGGWECGSAHVLTFFPQPTAAITTSSRSTLVNARSREENLLESDSAKSDEAVEAEEEDEEGVEPPTASAEAGDPTDVARRVFTFMALGERKADASTPAASNPDGLSQRLTGGF</sequence>
<accession>E8R699</accession>
<gene>
    <name evidence="2" type="ordered locus">Isop_1214</name>
</gene>
<protein>
    <submittedName>
        <fullName evidence="2">Uncharacterized protein</fullName>
    </submittedName>
</protein>
<dbReference type="AlphaFoldDB" id="E8R699"/>
<feature type="region of interest" description="Disordered" evidence="1">
    <location>
        <begin position="26"/>
        <end position="79"/>
    </location>
</feature>
<reference key="1">
    <citation type="submission" date="2010-11" db="EMBL/GenBank/DDBJ databases">
        <title>The complete sequence of chromosome of Isophaera pallida ATCC 43644.</title>
        <authorList>
            <consortium name="US DOE Joint Genome Institute (JGI-PGF)"/>
            <person name="Lucas S."/>
            <person name="Copeland A."/>
            <person name="Lapidus A."/>
            <person name="Bruce D."/>
            <person name="Goodwin L."/>
            <person name="Pitluck S."/>
            <person name="Kyrpides N."/>
            <person name="Mavromatis K."/>
            <person name="Pagani I."/>
            <person name="Ivanova N."/>
            <person name="Saunders E."/>
            <person name="Brettin T."/>
            <person name="Detter J.C."/>
            <person name="Han C."/>
            <person name="Tapia R."/>
            <person name="Land M."/>
            <person name="Hauser L."/>
            <person name="Markowitz V."/>
            <person name="Cheng J.-F."/>
            <person name="Hugenholtz P."/>
            <person name="Woyke T."/>
            <person name="Wu D."/>
            <person name="Eisen J.A."/>
        </authorList>
    </citation>
    <scope>NUCLEOTIDE SEQUENCE</scope>
    <source>
        <strain>ATCC 43644</strain>
    </source>
</reference>
<keyword evidence="3" id="KW-1185">Reference proteome</keyword>
<dbReference type="HOGENOM" id="CLU_2105682_0_0_0"/>
<organism evidence="2 3">
    <name type="scientific">Isosphaera pallida (strain ATCC 43644 / DSM 9630 / IS1B)</name>
    <dbReference type="NCBI Taxonomy" id="575540"/>
    <lineage>
        <taxon>Bacteria</taxon>
        <taxon>Pseudomonadati</taxon>
        <taxon>Planctomycetota</taxon>
        <taxon>Planctomycetia</taxon>
        <taxon>Isosphaerales</taxon>
        <taxon>Isosphaeraceae</taxon>
        <taxon>Isosphaera</taxon>
    </lineage>
</organism>
<evidence type="ECO:0000256" key="1">
    <source>
        <dbReference type="SAM" id="MobiDB-lite"/>
    </source>
</evidence>
<reference evidence="2 3" key="2">
    <citation type="journal article" date="2011" name="Stand. Genomic Sci.">
        <title>Complete genome sequence of Isosphaera pallida type strain (IS1B).</title>
        <authorList>
            <consortium name="US DOE Joint Genome Institute (JGI-PGF)"/>
            <person name="Goker M."/>
            <person name="Cleland D."/>
            <person name="Saunders E."/>
            <person name="Lapidus A."/>
            <person name="Nolan M."/>
            <person name="Lucas S."/>
            <person name="Hammon N."/>
            <person name="Deshpande S."/>
            <person name="Cheng J.F."/>
            <person name="Tapia R."/>
            <person name="Han C."/>
            <person name="Goodwin L."/>
            <person name="Pitluck S."/>
            <person name="Liolios K."/>
            <person name="Pagani I."/>
            <person name="Ivanova N."/>
            <person name="Mavromatis K."/>
            <person name="Pati A."/>
            <person name="Chen A."/>
            <person name="Palaniappan K."/>
            <person name="Land M."/>
            <person name="Hauser L."/>
            <person name="Chang Y.J."/>
            <person name="Jeffries C.D."/>
            <person name="Detter J.C."/>
            <person name="Beck B."/>
            <person name="Woyke T."/>
            <person name="Bristow J."/>
            <person name="Eisen J.A."/>
            <person name="Markowitz V."/>
            <person name="Hugenholtz P."/>
            <person name="Kyrpides N.C."/>
            <person name="Klenk H.P."/>
        </authorList>
    </citation>
    <scope>NUCLEOTIDE SEQUENCE [LARGE SCALE GENOMIC DNA]</scope>
    <source>
        <strain evidence="3">ATCC 43644 / DSM 9630 / IS1B</strain>
    </source>
</reference>
<dbReference type="KEGG" id="ipa:Isop_1214"/>
<proteinExistence type="predicted"/>
<dbReference type="InParanoid" id="E8R699"/>
<dbReference type="EMBL" id="CP002353">
    <property type="protein sequence ID" value="ADV61800.1"/>
    <property type="molecule type" value="Genomic_DNA"/>
</dbReference>
<feature type="compositionally biased region" description="Acidic residues" evidence="1">
    <location>
        <begin position="53"/>
        <end position="64"/>
    </location>
</feature>
<feature type="compositionally biased region" description="Polar residues" evidence="1">
    <location>
        <begin position="99"/>
        <end position="115"/>
    </location>
</feature>
<name>E8R699_ISOPI</name>
<feature type="compositionally biased region" description="Basic and acidic residues" evidence="1">
    <location>
        <begin position="36"/>
        <end position="52"/>
    </location>
</feature>
<dbReference type="Proteomes" id="UP000008631">
    <property type="component" value="Chromosome"/>
</dbReference>
<evidence type="ECO:0000313" key="2">
    <source>
        <dbReference type="EMBL" id="ADV61800.1"/>
    </source>
</evidence>
<feature type="region of interest" description="Disordered" evidence="1">
    <location>
        <begin position="92"/>
        <end position="115"/>
    </location>
</feature>